<organism evidence="1 2">
    <name type="scientific">Psilocybe cubensis</name>
    <name type="common">Psychedelic mushroom</name>
    <name type="synonym">Stropharia cubensis</name>
    <dbReference type="NCBI Taxonomy" id="181762"/>
    <lineage>
        <taxon>Eukaryota</taxon>
        <taxon>Fungi</taxon>
        <taxon>Dikarya</taxon>
        <taxon>Basidiomycota</taxon>
        <taxon>Agaricomycotina</taxon>
        <taxon>Agaricomycetes</taxon>
        <taxon>Agaricomycetidae</taxon>
        <taxon>Agaricales</taxon>
        <taxon>Agaricineae</taxon>
        <taxon>Strophariaceae</taxon>
        <taxon>Psilocybe</taxon>
    </lineage>
</organism>
<proteinExistence type="predicted"/>
<sequence>MENLLRFKNAISSCTHMCRGSGTNKPAYTAHSPTATHEATAKDKSPNHWRYKRLVSSSLFLKFKRRSTTRITAHDNISSTPTLEDARKLLDGKDQSPQHKLLVLHVAHVIENTPNLRNLVVEVVRLVQQSECEDVAQVTIEFATQLITAFEDPSRFPNDQTRLSELVLNFLSILKSANANGIQRTKEQVIHSIRQILTNHYDLFRGSDKKDSWLSCLKSECLGPTLSMLHIIHTSASIVPVPMVQPLIGIIAGLLQATEQACSNYEWMRWLSVTAAEFVVSIAAVVGSVEKPRKEWLEAIDVFQKKLFKIVKEAQHFSKQSVATRFLQQGSHKNAIEFMKEDLKNAIHHFNIQTKMSIKADILQMARQIEVCSLETLPRLTDYDVNSQHGRYRIIQEESIKDVLHWIEDSDGMTFFWIQGAAGIGKSTLAHGLFDILKSEGLLASFAFFSIGNSLCPKDLVRMMARELCSLHPGSRMAVALAIDHCSGVHHSLEKYLIDFIAAPISTLGYAGPLVIIIDGLDEWDKRLMLLDALRRINLPVNLKFVITSRYSPDIEQAIEGSFTQYQLAHVSEDVCYRYFKDNFLAKGINGVDEKLLHDLVVKTDGYLMWAATVFSRISIPDPKRTTLQILENIALPSFYSAEVNWMDDFYREALERILPHQHARSCLELFLSMMALREALPLREFSRLIDLEEHFVKTVYSQLRVLQTRGKFHEGIVQPATQLFHTSFIEYLGRVDKTLSPNGVMAVNCTRFFVKMVRAGTGFVKLQEAEHYVGNHWMDHLWESPSETKGFLETFPHLSRNHICVRGKCLLPHIRLYEALKPSPEVIPYIPVFFSSLGHTYIGVDAISKHRQLTTEAELANNKNPTAFNWTHSESRSISVNYDNVIFEISLAIANFERAVDCAPLSHPWPLTQSKTRQRWTQNRFGHIETPQSDNIPINLGCRSTGRMSETAEITNPAYPYHHEATQHSVAIKQSMSNIKKVDYKPDASLPGIFSNLGVCYSSLFERTRDITDISRAIKHFQQAVQHAPYGHGDLPQIFSDLSKCYLLRFEHAADPTDINLAIAYANKATRSAPPGHPCLPLWTSSLGDLYQRRFEQTADIMDFRNAIDNLWAIGFRLEKL</sequence>
<protein>
    <submittedName>
        <fullName evidence="1">Vegetative incompatibility protein HET-E-1</fullName>
    </submittedName>
</protein>
<comment type="caution">
    <text evidence="1">The sequence shown here is derived from an EMBL/GenBank/DDBJ whole genome shotgun (WGS) entry which is preliminary data.</text>
</comment>
<dbReference type="Proteomes" id="UP000664032">
    <property type="component" value="Unassembled WGS sequence"/>
</dbReference>
<gene>
    <name evidence="1" type="ORF">JR316_0002789</name>
</gene>
<keyword evidence="2" id="KW-1185">Reference proteome</keyword>
<dbReference type="EMBL" id="JAFIQS020000002">
    <property type="protein sequence ID" value="KAH9485874.1"/>
    <property type="molecule type" value="Genomic_DNA"/>
</dbReference>
<name>A0ACB8HDG8_PSICU</name>
<accession>A0ACB8HDG8</accession>
<evidence type="ECO:0000313" key="1">
    <source>
        <dbReference type="EMBL" id="KAH9485874.1"/>
    </source>
</evidence>
<reference evidence="1" key="1">
    <citation type="submission" date="2021-10" db="EMBL/GenBank/DDBJ databases">
        <title>Psilocybe cubensis genome.</title>
        <authorList>
            <person name="Mckernan K.J."/>
            <person name="Crawford S."/>
            <person name="Trippe A."/>
            <person name="Kane L.T."/>
            <person name="Mclaughlin S."/>
        </authorList>
    </citation>
    <scope>NUCLEOTIDE SEQUENCE</scope>
    <source>
        <strain evidence="1">MGC-MH-2018</strain>
    </source>
</reference>
<evidence type="ECO:0000313" key="2">
    <source>
        <dbReference type="Proteomes" id="UP000664032"/>
    </source>
</evidence>